<dbReference type="RefSeq" id="WP_208151909.1">
    <property type="nucleotide sequence ID" value="NZ_JAGEVF010000001.1"/>
</dbReference>
<proteinExistence type="predicted"/>
<gene>
    <name evidence="2" type="ORF">J4050_00100</name>
</gene>
<dbReference type="PROSITE" id="PS51257">
    <property type="entry name" value="PROKAR_LIPOPROTEIN"/>
    <property type="match status" value="1"/>
</dbReference>
<sequence length="174" mass="19544">MRSIKLIVIILLLLGQACGNGAQKENLEASAETKEPSGLTPKKIEQLSYTDYALSTEGENAVADWQKYQQLATQISYLKQGDLSLFNGEREIIMTFVQELQESMPEVLNTNPISSRVGVVVTALLKLNDDLILDNIKIQDQLKSIKQLFVAFANLNFQINKKLERDLFDSIQPE</sequence>
<name>A0ABS3SXA8_9FLAO</name>
<feature type="chain" id="PRO_5045756602" description="Lipoprotein" evidence="1">
    <location>
        <begin position="22"/>
        <end position="174"/>
    </location>
</feature>
<keyword evidence="1" id="KW-0732">Signal</keyword>
<reference evidence="2 3" key="1">
    <citation type="submission" date="2021-03" db="EMBL/GenBank/DDBJ databases">
        <title>Winogradskyella sp. nov., isolated from costal sediment.</title>
        <authorList>
            <person name="Gao C."/>
        </authorList>
    </citation>
    <scope>NUCLEOTIDE SEQUENCE [LARGE SCALE GENOMIC DNA]</scope>
    <source>
        <strain evidence="2 3">DF17</strain>
    </source>
</reference>
<dbReference type="EMBL" id="JAGEVF010000001">
    <property type="protein sequence ID" value="MBO3115126.1"/>
    <property type="molecule type" value="Genomic_DNA"/>
</dbReference>
<accession>A0ABS3SXA8</accession>
<evidence type="ECO:0000256" key="1">
    <source>
        <dbReference type="SAM" id="SignalP"/>
    </source>
</evidence>
<evidence type="ECO:0000313" key="3">
    <source>
        <dbReference type="Proteomes" id="UP000676776"/>
    </source>
</evidence>
<comment type="caution">
    <text evidence="2">The sequence shown here is derived from an EMBL/GenBank/DDBJ whole genome shotgun (WGS) entry which is preliminary data.</text>
</comment>
<evidence type="ECO:0000313" key="2">
    <source>
        <dbReference type="EMBL" id="MBO3115126.1"/>
    </source>
</evidence>
<protein>
    <recommendedName>
        <fullName evidence="4">Lipoprotein</fullName>
    </recommendedName>
</protein>
<organism evidence="2 3">
    <name type="scientific">Winogradskyella pelagia</name>
    <dbReference type="NCBI Taxonomy" id="2819984"/>
    <lineage>
        <taxon>Bacteria</taxon>
        <taxon>Pseudomonadati</taxon>
        <taxon>Bacteroidota</taxon>
        <taxon>Flavobacteriia</taxon>
        <taxon>Flavobacteriales</taxon>
        <taxon>Flavobacteriaceae</taxon>
        <taxon>Winogradskyella</taxon>
    </lineage>
</organism>
<evidence type="ECO:0008006" key="4">
    <source>
        <dbReference type="Google" id="ProtNLM"/>
    </source>
</evidence>
<feature type="signal peptide" evidence="1">
    <location>
        <begin position="1"/>
        <end position="21"/>
    </location>
</feature>
<keyword evidence="3" id="KW-1185">Reference proteome</keyword>
<dbReference type="Proteomes" id="UP000676776">
    <property type="component" value="Unassembled WGS sequence"/>
</dbReference>